<feature type="region of interest" description="Disordered" evidence="1">
    <location>
        <begin position="49"/>
        <end position="68"/>
    </location>
</feature>
<reference evidence="3" key="1">
    <citation type="journal article" date="2014" name="Genome Biol.">
        <title>Genome analysis of a major urban malaria vector mosquito, Anopheles stephensi.</title>
        <authorList>
            <person name="Jiang X."/>
            <person name="Peery A."/>
            <person name="Hall A.B."/>
            <person name="Sharma A."/>
            <person name="Chen X.G."/>
            <person name="Waterhouse R.M."/>
            <person name="Komissarov A."/>
            <person name="Riehle M.M."/>
            <person name="Shouche Y."/>
            <person name="Sharakhova M.V."/>
            <person name="Lawson D."/>
            <person name="Pakpour N."/>
            <person name="Arensburger P."/>
            <person name="Davidson V.L."/>
            <person name="Eiglmeier K."/>
            <person name="Emrich S."/>
            <person name="George P."/>
            <person name="Kennedy R.C."/>
            <person name="Mane S.P."/>
            <person name="Maslen G."/>
            <person name="Oringanje C."/>
            <person name="Qi Y."/>
            <person name="Settlage R."/>
            <person name="Tojo M."/>
            <person name="Tubio J.M."/>
            <person name="Unger M.F."/>
            <person name="Wang B."/>
            <person name="Vernick K.D."/>
            <person name="Ribeiro J.M."/>
            <person name="James A.A."/>
            <person name="Michel K."/>
            <person name="Riehle M.A."/>
            <person name="Luckhart S."/>
            <person name="Sharakhov I.V."/>
            <person name="Tu Z."/>
        </authorList>
    </citation>
    <scope>NUCLEOTIDE SEQUENCE [LARGE SCALE GENOMIC DNA]</scope>
    <source>
        <strain evidence="3">Indian</strain>
    </source>
</reference>
<dbReference type="Proteomes" id="UP000076408">
    <property type="component" value="Unassembled WGS sequence"/>
</dbReference>
<dbReference type="EnsemblMetazoa" id="ASTEI00975-RA">
    <property type="protein sequence ID" value="ASTEI00975-PA"/>
    <property type="gene ID" value="ASTEI00975"/>
</dbReference>
<keyword evidence="3" id="KW-1185">Reference proteome</keyword>
<dbReference type="VEuPathDB" id="VectorBase:ASTEI00975"/>
<evidence type="ECO:0000256" key="1">
    <source>
        <dbReference type="SAM" id="MobiDB-lite"/>
    </source>
</evidence>
<accession>A0A182XXN9</accession>
<name>A0A182XXN9_ANOST</name>
<sequence>MSPVGKGRCSGGGGGGGALDSSGSDHSSESTTAAEMVAYNLSGEIGDVGGTGVGNGGSPGGQHHLHLHHHQGSIGSSASSGLLVVAAGVLVYRCCTTITITICITTCTSIYIRAVLQLLLPISPPHPSRANGISEEQPDHVHH</sequence>
<proteinExistence type="predicted"/>
<feature type="region of interest" description="Disordered" evidence="1">
    <location>
        <begin position="1"/>
        <end position="31"/>
    </location>
</feature>
<evidence type="ECO:0000313" key="3">
    <source>
        <dbReference type="Proteomes" id="UP000076408"/>
    </source>
</evidence>
<evidence type="ECO:0000313" key="2">
    <source>
        <dbReference type="EnsemblMetazoa" id="ASTEI00975-PA"/>
    </source>
</evidence>
<dbReference type="AlphaFoldDB" id="A0A182XXN9"/>
<feature type="compositionally biased region" description="Gly residues" evidence="1">
    <location>
        <begin position="49"/>
        <end position="60"/>
    </location>
</feature>
<reference evidence="2" key="2">
    <citation type="submission" date="2020-05" db="UniProtKB">
        <authorList>
            <consortium name="EnsemblMetazoa"/>
        </authorList>
    </citation>
    <scope>IDENTIFICATION</scope>
    <source>
        <strain evidence="2">Indian</strain>
    </source>
</reference>
<organism evidence="2 3">
    <name type="scientific">Anopheles stephensi</name>
    <name type="common">Indo-Pakistan malaria mosquito</name>
    <dbReference type="NCBI Taxonomy" id="30069"/>
    <lineage>
        <taxon>Eukaryota</taxon>
        <taxon>Metazoa</taxon>
        <taxon>Ecdysozoa</taxon>
        <taxon>Arthropoda</taxon>
        <taxon>Hexapoda</taxon>
        <taxon>Insecta</taxon>
        <taxon>Pterygota</taxon>
        <taxon>Neoptera</taxon>
        <taxon>Endopterygota</taxon>
        <taxon>Diptera</taxon>
        <taxon>Nematocera</taxon>
        <taxon>Culicoidea</taxon>
        <taxon>Culicidae</taxon>
        <taxon>Anophelinae</taxon>
        <taxon>Anopheles</taxon>
    </lineage>
</organism>
<protein>
    <submittedName>
        <fullName evidence="2">Uncharacterized protein</fullName>
    </submittedName>
</protein>
<dbReference type="STRING" id="30069.A0A182XXN9"/>
<feature type="compositionally biased region" description="Gly residues" evidence="1">
    <location>
        <begin position="8"/>
        <end position="18"/>
    </location>
</feature>